<evidence type="ECO:0000313" key="3">
    <source>
        <dbReference type="Proteomes" id="UP000031166"/>
    </source>
</evidence>
<accession>A0A0B4CVF9</accession>
<proteinExistence type="predicted"/>
<organism evidence="2 3">
    <name type="scientific">Brevundimonas nasdae</name>
    <dbReference type="NCBI Taxonomy" id="172043"/>
    <lineage>
        <taxon>Bacteria</taxon>
        <taxon>Pseudomonadati</taxon>
        <taxon>Pseudomonadota</taxon>
        <taxon>Alphaproteobacteria</taxon>
        <taxon>Caulobacterales</taxon>
        <taxon>Caulobacteraceae</taxon>
        <taxon>Brevundimonas</taxon>
    </lineage>
</organism>
<dbReference type="InterPro" id="IPR007569">
    <property type="entry name" value="DUF559"/>
</dbReference>
<gene>
    <name evidence="2" type="ORF">RM53_02765</name>
</gene>
<dbReference type="Gene3D" id="3.40.960.10">
    <property type="entry name" value="VSR Endonuclease"/>
    <property type="match status" value="1"/>
</dbReference>
<evidence type="ECO:0000313" key="2">
    <source>
        <dbReference type="EMBL" id="KIC60397.1"/>
    </source>
</evidence>
<dbReference type="CDD" id="cd01038">
    <property type="entry name" value="Endonuclease_DUF559"/>
    <property type="match status" value="1"/>
</dbReference>
<protein>
    <recommendedName>
        <fullName evidence="1">DUF559 domain-containing protein</fullName>
    </recommendedName>
</protein>
<reference evidence="2 3" key="1">
    <citation type="submission" date="2014-12" db="EMBL/GenBank/DDBJ databases">
        <title>Genome sequencing of Brevundimonas nasdae TPW30.</title>
        <authorList>
            <person name="Tan P.W."/>
            <person name="Chan K.-G."/>
        </authorList>
    </citation>
    <scope>NUCLEOTIDE SEQUENCE [LARGE SCALE GENOMIC DNA]</scope>
    <source>
        <strain evidence="2 3">TPW30</strain>
    </source>
</reference>
<dbReference type="RefSeq" id="WP_039244180.1">
    <property type="nucleotide sequence ID" value="NZ_JWSY01000004.1"/>
</dbReference>
<dbReference type="PANTHER" id="PTHR38590">
    <property type="entry name" value="BLL0828 PROTEIN"/>
    <property type="match status" value="1"/>
</dbReference>
<comment type="caution">
    <text evidence="2">The sequence shown here is derived from an EMBL/GenBank/DDBJ whole genome shotgun (WGS) entry which is preliminary data.</text>
</comment>
<dbReference type="InterPro" id="IPR011335">
    <property type="entry name" value="Restrct_endonuc-II-like"/>
</dbReference>
<dbReference type="STRING" id="172043.RM53_02765"/>
<dbReference type="EMBL" id="JWSY01000004">
    <property type="protein sequence ID" value="KIC60397.1"/>
    <property type="molecule type" value="Genomic_DNA"/>
</dbReference>
<dbReference type="Pfam" id="PF04480">
    <property type="entry name" value="DUF559"/>
    <property type="match status" value="1"/>
</dbReference>
<dbReference type="SUPFAM" id="SSF52980">
    <property type="entry name" value="Restriction endonuclease-like"/>
    <property type="match status" value="1"/>
</dbReference>
<evidence type="ECO:0000259" key="1">
    <source>
        <dbReference type="Pfam" id="PF04480"/>
    </source>
</evidence>
<dbReference type="PANTHER" id="PTHR38590:SF1">
    <property type="entry name" value="BLL0828 PROTEIN"/>
    <property type="match status" value="1"/>
</dbReference>
<dbReference type="AlphaFoldDB" id="A0A0B4CVF9"/>
<dbReference type="InterPro" id="IPR047216">
    <property type="entry name" value="Endonuclease_DUF559_bact"/>
</dbReference>
<dbReference type="Proteomes" id="UP000031166">
    <property type="component" value="Unassembled WGS sequence"/>
</dbReference>
<name>A0A0B4CVF9_9CAUL</name>
<feature type="domain" description="DUF559" evidence="1">
    <location>
        <begin position="4"/>
        <end position="111"/>
    </location>
</feature>
<sequence length="132" mass="15317">MSSETDRARAMRKTMTPPEARMWSNLKRLRSEGFHFRRQAPFKGYYLDFVCFKHRLVIEVDGQMHQQDEQIRHDRIRDAVLAKEGFDTLRFDNAAIRDNIGDVMDFVVARLKNSPTLASLRAAVPPHEGEGE</sequence>